<reference evidence="1" key="1">
    <citation type="submission" date="2021-06" db="EMBL/GenBank/DDBJ databases">
        <authorList>
            <person name="Kallberg Y."/>
            <person name="Tangrot J."/>
            <person name="Rosling A."/>
        </authorList>
    </citation>
    <scope>NUCLEOTIDE SEQUENCE</scope>
    <source>
        <strain evidence="1">CL551</strain>
    </source>
</reference>
<evidence type="ECO:0000313" key="2">
    <source>
        <dbReference type="Proteomes" id="UP000789342"/>
    </source>
</evidence>
<protein>
    <submittedName>
        <fullName evidence="1">4188_t:CDS:1</fullName>
    </submittedName>
</protein>
<name>A0A9N9I0E2_9GLOM</name>
<feature type="non-terminal residue" evidence="1">
    <location>
        <position position="134"/>
    </location>
</feature>
<gene>
    <name evidence="1" type="ORF">AMORRO_LOCUS12989</name>
</gene>
<accession>A0A9N9I0E2</accession>
<dbReference type="Proteomes" id="UP000789342">
    <property type="component" value="Unassembled WGS sequence"/>
</dbReference>
<dbReference type="OrthoDB" id="2437630at2759"/>
<evidence type="ECO:0000313" key="1">
    <source>
        <dbReference type="EMBL" id="CAG8715734.1"/>
    </source>
</evidence>
<comment type="caution">
    <text evidence="1">The sequence shown here is derived from an EMBL/GenBank/DDBJ whole genome shotgun (WGS) entry which is preliminary data.</text>
</comment>
<keyword evidence="2" id="KW-1185">Reference proteome</keyword>
<proteinExistence type="predicted"/>
<dbReference type="AlphaFoldDB" id="A0A9N9I0E2"/>
<dbReference type="EMBL" id="CAJVPV010020770">
    <property type="protein sequence ID" value="CAG8715734.1"/>
    <property type="molecule type" value="Genomic_DNA"/>
</dbReference>
<organism evidence="1 2">
    <name type="scientific">Acaulospora morrowiae</name>
    <dbReference type="NCBI Taxonomy" id="94023"/>
    <lineage>
        <taxon>Eukaryota</taxon>
        <taxon>Fungi</taxon>
        <taxon>Fungi incertae sedis</taxon>
        <taxon>Mucoromycota</taxon>
        <taxon>Glomeromycotina</taxon>
        <taxon>Glomeromycetes</taxon>
        <taxon>Diversisporales</taxon>
        <taxon>Acaulosporaceae</taxon>
        <taxon>Acaulospora</taxon>
    </lineage>
</organism>
<sequence length="134" mass="15436">AVHFGINKSLISKWIGDLKSQLDNLKNYKSCHVGADRKEFFLVEEKQLFAWFLQMHESALAITYNSLKIEMLKIVTETFDMMGNLIVDTIGKKTIYICTTGKQWPKVKDVLSPPPNINISFYEKGWIDKEGMMT</sequence>